<dbReference type="KEGG" id="kvl:KVU_0615"/>
<feature type="domain" description="Aminotransferase class I/classII large" evidence="8">
    <location>
        <begin position="30"/>
        <end position="384"/>
    </location>
</feature>
<dbReference type="EMBL" id="CP002018">
    <property type="protein sequence ID" value="AEM40454.1"/>
    <property type="molecule type" value="Genomic_DNA"/>
</dbReference>
<dbReference type="GO" id="GO:0004069">
    <property type="term" value="F:L-aspartate:2-oxoglutarate aminotransferase activity"/>
    <property type="evidence" value="ECO:0007669"/>
    <property type="project" value="UniProtKB-EC"/>
</dbReference>
<dbReference type="SUPFAM" id="SSF53383">
    <property type="entry name" value="PLP-dependent transferases"/>
    <property type="match status" value="1"/>
</dbReference>
<dbReference type="CDD" id="cd00609">
    <property type="entry name" value="AAT_like"/>
    <property type="match status" value="1"/>
</dbReference>
<dbReference type="GO" id="GO:0006520">
    <property type="term" value="P:amino acid metabolic process"/>
    <property type="evidence" value="ECO:0007669"/>
    <property type="project" value="InterPro"/>
</dbReference>
<proteinExistence type="inferred from homology"/>
<evidence type="ECO:0000256" key="1">
    <source>
        <dbReference type="ARBA" id="ARBA00001933"/>
    </source>
</evidence>
<evidence type="ECO:0000313" key="9">
    <source>
        <dbReference type="EMBL" id="AEM40454.1"/>
    </source>
</evidence>
<dbReference type="Pfam" id="PF00155">
    <property type="entry name" value="Aminotran_1_2"/>
    <property type="match status" value="1"/>
</dbReference>
<comment type="similarity">
    <text evidence="2">Belongs to the class-I pyridoxal-phosphate-dependent aminotransferase family.</text>
</comment>
<evidence type="ECO:0000256" key="2">
    <source>
        <dbReference type="ARBA" id="ARBA00007441"/>
    </source>
</evidence>
<comment type="catalytic activity">
    <reaction evidence="7">
        <text>L-aspartate + 2-oxoglutarate = oxaloacetate + L-glutamate</text>
        <dbReference type="Rhea" id="RHEA:21824"/>
        <dbReference type="ChEBI" id="CHEBI:16452"/>
        <dbReference type="ChEBI" id="CHEBI:16810"/>
        <dbReference type="ChEBI" id="CHEBI:29985"/>
        <dbReference type="ChEBI" id="CHEBI:29991"/>
        <dbReference type="EC" id="2.6.1.1"/>
    </reaction>
</comment>
<evidence type="ECO:0000256" key="4">
    <source>
        <dbReference type="ARBA" id="ARBA00022576"/>
    </source>
</evidence>
<dbReference type="Gene3D" id="3.40.640.10">
    <property type="entry name" value="Type I PLP-dependent aspartate aminotransferase-like (Major domain)"/>
    <property type="match status" value="1"/>
</dbReference>
<dbReference type="GO" id="GO:0030170">
    <property type="term" value="F:pyridoxal phosphate binding"/>
    <property type="evidence" value="ECO:0007669"/>
    <property type="project" value="InterPro"/>
</dbReference>
<keyword evidence="6" id="KW-0663">Pyridoxal phosphate</keyword>
<keyword evidence="5 9" id="KW-0808">Transferase</keyword>
<dbReference type="AlphaFoldDB" id="F9Y3U0"/>
<evidence type="ECO:0000256" key="6">
    <source>
        <dbReference type="ARBA" id="ARBA00022898"/>
    </source>
</evidence>
<evidence type="ECO:0000256" key="3">
    <source>
        <dbReference type="ARBA" id="ARBA00012753"/>
    </source>
</evidence>
<organism evidence="9 10">
    <name type="scientific">Ketogulonicigenium vulgare (strain WSH-001)</name>
    <dbReference type="NCBI Taxonomy" id="759362"/>
    <lineage>
        <taxon>Bacteria</taxon>
        <taxon>Pseudomonadati</taxon>
        <taxon>Pseudomonadota</taxon>
        <taxon>Alphaproteobacteria</taxon>
        <taxon>Rhodobacterales</taxon>
        <taxon>Roseobacteraceae</taxon>
        <taxon>Ketogulonicigenium</taxon>
    </lineage>
</organism>
<dbReference type="InterPro" id="IPR015421">
    <property type="entry name" value="PyrdxlP-dep_Trfase_major"/>
</dbReference>
<dbReference type="eggNOG" id="COG0436">
    <property type="taxonomic scope" value="Bacteria"/>
</dbReference>
<evidence type="ECO:0000313" key="10">
    <source>
        <dbReference type="Proteomes" id="UP000000692"/>
    </source>
</evidence>
<dbReference type="OrthoDB" id="9766084at2"/>
<dbReference type="InterPro" id="IPR050596">
    <property type="entry name" value="AspAT/PAT-like"/>
</dbReference>
<dbReference type="PANTHER" id="PTHR46383:SF1">
    <property type="entry name" value="ASPARTATE AMINOTRANSFERASE"/>
    <property type="match status" value="1"/>
</dbReference>
<dbReference type="Proteomes" id="UP000000692">
    <property type="component" value="Chromosome"/>
</dbReference>
<protein>
    <recommendedName>
        <fullName evidence="3">aspartate transaminase</fullName>
        <ecNumber evidence="3">2.6.1.1</ecNumber>
    </recommendedName>
</protein>
<keyword evidence="10" id="KW-1185">Reference proteome</keyword>
<accession>F9Y3U0</accession>
<evidence type="ECO:0000256" key="5">
    <source>
        <dbReference type="ARBA" id="ARBA00022679"/>
    </source>
</evidence>
<dbReference type="HOGENOM" id="CLU_017584_4_1_5"/>
<dbReference type="EC" id="2.6.1.1" evidence="3"/>
<dbReference type="PANTHER" id="PTHR46383">
    <property type="entry name" value="ASPARTATE AMINOTRANSFERASE"/>
    <property type="match status" value="1"/>
</dbReference>
<evidence type="ECO:0000259" key="8">
    <source>
        <dbReference type="Pfam" id="PF00155"/>
    </source>
</evidence>
<gene>
    <name evidence="9" type="primary">aspC</name>
    <name evidence="9" type="ordered locus">KVU_0615</name>
</gene>
<comment type="cofactor">
    <cofactor evidence="1">
        <name>pyridoxal 5'-phosphate</name>
        <dbReference type="ChEBI" id="CHEBI:597326"/>
    </cofactor>
</comment>
<keyword evidence="4 9" id="KW-0032">Aminotransferase</keyword>
<dbReference type="NCBIfam" id="NF005732">
    <property type="entry name" value="PRK07550.1"/>
    <property type="match status" value="1"/>
</dbReference>
<evidence type="ECO:0000256" key="7">
    <source>
        <dbReference type="ARBA" id="ARBA00049185"/>
    </source>
</evidence>
<name>F9Y3U0_KETVW</name>
<sequence length="389" mass="42376">MTRTAATFPSPITESRSWLAGTTFPPERPLINVSQAAPLAPPPADMLQAMAQMVLNDPSIHRYGPDLGLPALRAALAARWARLNGGTVSADQVAITSGCNQAYCAASASLCDEGDEIILPSPWYFNHRMWNDMAGITTVPLALDDTLIPDPAAAAALITPRTRAIVLVTPNNPTGVEYPEGVVRAFYDLAKAHGIALILDETYRDFDSRSAPAHGLFALPDWDHTLIHLYSFSKAYRLPGHRVGAVTTAPARLFEIEKFIDSMTICPSQLGQNAALWGIEHLDGWLAGEREEILRRRQAVIDGFAPLAAQGWRLLGCGAYFAYVAHPFEMASDILARRLVEEASILMLPGTMFTAPGDTGGQRQLRIAFANIDAAQITELFRRLTSYRP</sequence>
<dbReference type="RefSeq" id="WP_013383906.1">
    <property type="nucleotide sequence ID" value="NC_017384.1"/>
</dbReference>
<dbReference type="PATRIC" id="fig|759362.5.peg.644"/>
<reference evidence="9 10" key="1">
    <citation type="journal article" date="2011" name="J. Bacteriol.">
        <title>Complete genome sequence of the industrial strain Ketogulonicigenium vulgare WSH-001.</title>
        <authorList>
            <person name="Liu L."/>
            <person name="Li Y."/>
            <person name="Zhang J."/>
            <person name="Zhou Z."/>
            <person name="Liu J."/>
            <person name="Li X."/>
            <person name="Zhou J."/>
            <person name="Du G."/>
            <person name="Wang L."/>
            <person name="Chen J."/>
        </authorList>
    </citation>
    <scope>NUCLEOTIDE SEQUENCE [LARGE SCALE GENOMIC DNA]</scope>
    <source>
        <strain evidence="9 10">WSH-001</strain>
    </source>
</reference>
<dbReference type="InterPro" id="IPR004839">
    <property type="entry name" value="Aminotransferase_I/II_large"/>
</dbReference>
<dbReference type="InterPro" id="IPR015424">
    <property type="entry name" value="PyrdxlP-dep_Trfase"/>
</dbReference>